<evidence type="ECO:0000259" key="9">
    <source>
        <dbReference type="Pfam" id="PF21082"/>
    </source>
</evidence>
<dbReference type="SUPFAM" id="SSF82689">
    <property type="entry name" value="Mechanosensitive channel protein MscS (YggB), C-terminal domain"/>
    <property type="match status" value="1"/>
</dbReference>
<dbReference type="InterPro" id="IPR010920">
    <property type="entry name" value="LSM_dom_sf"/>
</dbReference>
<evidence type="ECO:0000256" key="5">
    <source>
        <dbReference type="ARBA" id="ARBA00022989"/>
    </source>
</evidence>
<dbReference type="PANTHER" id="PTHR30221">
    <property type="entry name" value="SMALL-CONDUCTANCE MECHANOSENSITIVE CHANNEL"/>
    <property type="match status" value="1"/>
</dbReference>
<keyword evidence="6 7" id="KW-0472">Membrane</keyword>
<comment type="subcellular location">
    <subcellularLocation>
        <location evidence="1">Cell membrane</location>
        <topology evidence="1">Multi-pass membrane protein</topology>
    </subcellularLocation>
</comment>
<dbReference type="InterPro" id="IPR006685">
    <property type="entry name" value="MscS_channel_2nd"/>
</dbReference>
<comment type="caution">
    <text evidence="10">The sequence shown here is derived from an EMBL/GenBank/DDBJ whole genome shotgun (WGS) entry which is preliminary data.</text>
</comment>
<dbReference type="GO" id="GO:0005886">
    <property type="term" value="C:plasma membrane"/>
    <property type="evidence" value="ECO:0007669"/>
    <property type="project" value="UniProtKB-SubCell"/>
</dbReference>
<evidence type="ECO:0000256" key="1">
    <source>
        <dbReference type="ARBA" id="ARBA00004651"/>
    </source>
</evidence>
<feature type="domain" description="Mechanosensitive ion channel MscS" evidence="8">
    <location>
        <begin position="99"/>
        <end position="164"/>
    </location>
</feature>
<organism evidence="10 11">
    <name type="scientific">Halobium palmae</name>
    <dbReference type="NCBI Taxonomy" id="1776492"/>
    <lineage>
        <taxon>Archaea</taxon>
        <taxon>Methanobacteriati</taxon>
        <taxon>Methanobacteriota</taxon>
        <taxon>Stenosarchaea group</taxon>
        <taxon>Halobacteria</taxon>
        <taxon>Halobacteriales</taxon>
        <taxon>Haloferacaceae</taxon>
        <taxon>Halobium</taxon>
    </lineage>
</organism>
<dbReference type="SUPFAM" id="SSF82861">
    <property type="entry name" value="Mechanosensitive channel protein MscS (YggB), transmembrane region"/>
    <property type="match status" value="1"/>
</dbReference>
<reference evidence="10 11" key="1">
    <citation type="journal article" date="2019" name="Int. J. Syst. Evol. Microbiol.">
        <title>The Global Catalogue of Microorganisms (GCM) 10K type strain sequencing project: providing services to taxonomists for standard genome sequencing and annotation.</title>
        <authorList>
            <consortium name="The Broad Institute Genomics Platform"/>
            <consortium name="The Broad Institute Genome Sequencing Center for Infectious Disease"/>
            <person name="Wu L."/>
            <person name="Ma J."/>
        </authorList>
    </citation>
    <scope>NUCLEOTIDE SEQUENCE [LARGE SCALE GENOMIC DNA]</scope>
    <source>
        <strain evidence="10 11">NBRC 111368</strain>
    </source>
</reference>
<dbReference type="AlphaFoldDB" id="A0ABD5S0D8"/>
<protein>
    <submittedName>
        <fullName evidence="10">Mechanosensitive ion channel family protein</fullName>
    </submittedName>
</protein>
<evidence type="ECO:0000313" key="11">
    <source>
        <dbReference type="Proteomes" id="UP001596328"/>
    </source>
</evidence>
<dbReference type="InterPro" id="IPR011066">
    <property type="entry name" value="MscS_channel_C_sf"/>
</dbReference>
<dbReference type="EMBL" id="JBHSWU010000346">
    <property type="protein sequence ID" value="MFC6724984.1"/>
    <property type="molecule type" value="Genomic_DNA"/>
</dbReference>
<evidence type="ECO:0000313" key="10">
    <source>
        <dbReference type="EMBL" id="MFC6724984.1"/>
    </source>
</evidence>
<dbReference type="InterPro" id="IPR045275">
    <property type="entry name" value="MscS_archaea/bacteria_type"/>
</dbReference>
<sequence length="286" mass="31387">MAWSTLLNDYLIPAVTFVVALVVVYFVGKAVLVPVVKRVLDSQGHDPTVRTLADSVMAVVVWVLAFAVAFTVAGFGSVIAAFGVFAGAIALAVGFAAQDLLGNFVAGVFILKDKPFEVGDWIEVDDIVGRVEDIDLRVSRIRTFDNERITVPNSELADNAVKNPVAYDKLRQKFTFGIGYDDDVAHAKEVILDEAARTEGILDDPETSIRVTELADSYVGLQTRFWIDQPGRADFVKVRSDLVENVKNRLDAEGIEMPYPYRTLEGAPFELDGEVRTRDVQATADD</sequence>
<keyword evidence="11" id="KW-1185">Reference proteome</keyword>
<keyword evidence="5 7" id="KW-1133">Transmembrane helix</keyword>
<name>A0ABD5S0D8_9EURY</name>
<gene>
    <name evidence="10" type="ORF">ACFQE1_11500</name>
</gene>
<keyword evidence="3" id="KW-1003">Cell membrane</keyword>
<feature type="transmembrane region" description="Helical" evidence="7">
    <location>
        <begin position="56"/>
        <end position="82"/>
    </location>
</feature>
<dbReference type="InterPro" id="IPR011014">
    <property type="entry name" value="MscS_channel_TM-2"/>
</dbReference>
<proteinExistence type="inferred from homology"/>
<dbReference type="PANTHER" id="PTHR30221:SF1">
    <property type="entry name" value="SMALL-CONDUCTANCE MECHANOSENSITIVE CHANNEL"/>
    <property type="match status" value="1"/>
</dbReference>
<evidence type="ECO:0000256" key="7">
    <source>
        <dbReference type="SAM" id="Phobius"/>
    </source>
</evidence>
<accession>A0ABD5S0D8</accession>
<feature type="transmembrane region" description="Helical" evidence="7">
    <location>
        <begin position="88"/>
        <end position="111"/>
    </location>
</feature>
<evidence type="ECO:0000256" key="3">
    <source>
        <dbReference type="ARBA" id="ARBA00022475"/>
    </source>
</evidence>
<dbReference type="SUPFAM" id="SSF50182">
    <property type="entry name" value="Sm-like ribonucleoproteins"/>
    <property type="match status" value="1"/>
</dbReference>
<feature type="transmembrane region" description="Helical" evidence="7">
    <location>
        <begin position="12"/>
        <end position="36"/>
    </location>
</feature>
<dbReference type="Gene3D" id="2.30.30.60">
    <property type="match status" value="1"/>
</dbReference>
<dbReference type="Gene3D" id="3.30.70.100">
    <property type="match status" value="1"/>
</dbReference>
<dbReference type="Gene3D" id="1.10.287.1260">
    <property type="match status" value="1"/>
</dbReference>
<feature type="domain" description="Mechanosensitive ion channel MscS C-terminal" evidence="9">
    <location>
        <begin position="173"/>
        <end position="257"/>
    </location>
</feature>
<evidence type="ECO:0000259" key="8">
    <source>
        <dbReference type="Pfam" id="PF00924"/>
    </source>
</evidence>
<dbReference type="InterPro" id="IPR023408">
    <property type="entry name" value="MscS_beta-dom_sf"/>
</dbReference>
<dbReference type="InterPro" id="IPR049278">
    <property type="entry name" value="MS_channel_C"/>
</dbReference>
<evidence type="ECO:0000256" key="6">
    <source>
        <dbReference type="ARBA" id="ARBA00023136"/>
    </source>
</evidence>
<comment type="similarity">
    <text evidence="2">Belongs to the MscS (TC 1.A.23) family.</text>
</comment>
<dbReference type="Pfam" id="PF21082">
    <property type="entry name" value="MS_channel_3rd"/>
    <property type="match status" value="1"/>
</dbReference>
<dbReference type="Pfam" id="PF00924">
    <property type="entry name" value="MS_channel_2nd"/>
    <property type="match status" value="1"/>
</dbReference>
<dbReference type="Proteomes" id="UP001596328">
    <property type="component" value="Unassembled WGS sequence"/>
</dbReference>
<evidence type="ECO:0000256" key="2">
    <source>
        <dbReference type="ARBA" id="ARBA00008017"/>
    </source>
</evidence>
<evidence type="ECO:0000256" key="4">
    <source>
        <dbReference type="ARBA" id="ARBA00022692"/>
    </source>
</evidence>
<keyword evidence="4 7" id="KW-0812">Transmembrane</keyword>